<sequence length="181" mass="20041">MPLLFDSSKQEHYLPLPSPHSHIRLTPPRLSDVPASVSLLNDPKIYASLANPPFPYEIHHAVDFITKAKGNIDRVLEELSKGHVGGVLVSGCPVRSIREVQPDGSDVYLGDVEIRRHLFEEIGDLDGRARFVEINNAKELGDPTIVWSIGDCLASSHHNQGIMTSAIRTIINEWGIPHMNT</sequence>
<dbReference type="InterPro" id="IPR016181">
    <property type="entry name" value="Acyl_CoA_acyltransferase"/>
</dbReference>
<evidence type="ECO:0000313" key="1">
    <source>
        <dbReference type="EMBL" id="KAF9505734.1"/>
    </source>
</evidence>
<evidence type="ECO:0008006" key="3">
    <source>
        <dbReference type="Google" id="ProtNLM"/>
    </source>
</evidence>
<accession>A0A9P6DNY8</accession>
<dbReference type="Proteomes" id="UP000886523">
    <property type="component" value="Unassembled WGS sequence"/>
</dbReference>
<proteinExistence type="predicted"/>
<keyword evidence="2" id="KW-1185">Reference proteome</keyword>
<name>A0A9P6DNY8_9AGAM</name>
<dbReference type="PANTHER" id="PTHR43328">
    <property type="entry name" value="ACETYLTRANSFERASE-RELATED"/>
    <property type="match status" value="1"/>
</dbReference>
<gene>
    <name evidence="1" type="ORF">BS47DRAFT_1400112</name>
</gene>
<dbReference type="SUPFAM" id="SSF55729">
    <property type="entry name" value="Acyl-CoA N-acyltransferases (Nat)"/>
    <property type="match status" value="1"/>
</dbReference>
<evidence type="ECO:0000313" key="2">
    <source>
        <dbReference type="Proteomes" id="UP000886523"/>
    </source>
</evidence>
<dbReference type="PANTHER" id="PTHR43328:SF1">
    <property type="entry name" value="N-ACETYLTRANSFERASE DOMAIN-CONTAINING PROTEIN"/>
    <property type="match status" value="1"/>
</dbReference>
<comment type="caution">
    <text evidence="1">The sequence shown here is derived from an EMBL/GenBank/DDBJ whole genome shotgun (WGS) entry which is preliminary data.</text>
</comment>
<protein>
    <recommendedName>
        <fullName evidence="3">N-acetyltransferase domain-containing protein</fullName>
    </recommendedName>
</protein>
<dbReference type="AlphaFoldDB" id="A0A9P6DNY8"/>
<dbReference type="OrthoDB" id="630895at2759"/>
<dbReference type="Gene3D" id="3.40.630.30">
    <property type="match status" value="1"/>
</dbReference>
<dbReference type="EMBL" id="MU129138">
    <property type="protein sequence ID" value="KAF9505734.1"/>
    <property type="molecule type" value="Genomic_DNA"/>
</dbReference>
<organism evidence="1 2">
    <name type="scientific">Hydnum rufescens UP504</name>
    <dbReference type="NCBI Taxonomy" id="1448309"/>
    <lineage>
        <taxon>Eukaryota</taxon>
        <taxon>Fungi</taxon>
        <taxon>Dikarya</taxon>
        <taxon>Basidiomycota</taxon>
        <taxon>Agaricomycotina</taxon>
        <taxon>Agaricomycetes</taxon>
        <taxon>Cantharellales</taxon>
        <taxon>Hydnaceae</taxon>
        <taxon>Hydnum</taxon>
    </lineage>
</organism>
<reference evidence="1" key="1">
    <citation type="journal article" date="2020" name="Nat. Commun.">
        <title>Large-scale genome sequencing of mycorrhizal fungi provides insights into the early evolution of symbiotic traits.</title>
        <authorList>
            <person name="Miyauchi S."/>
            <person name="Kiss E."/>
            <person name="Kuo A."/>
            <person name="Drula E."/>
            <person name="Kohler A."/>
            <person name="Sanchez-Garcia M."/>
            <person name="Morin E."/>
            <person name="Andreopoulos B."/>
            <person name="Barry K.W."/>
            <person name="Bonito G."/>
            <person name="Buee M."/>
            <person name="Carver A."/>
            <person name="Chen C."/>
            <person name="Cichocki N."/>
            <person name="Clum A."/>
            <person name="Culley D."/>
            <person name="Crous P.W."/>
            <person name="Fauchery L."/>
            <person name="Girlanda M."/>
            <person name="Hayes R.D."/>
            <person name="Keri Z."/>
            <person name="LaButti K."/>
            <person name="Lipzen A."/>
            <person name="Lombard V."/>
            <person name="Magnuson J."/>
            <person name="Maillard F."/>
            <person name="Murat C."/>
            <person name="Nolan M."/>
            <person name="Ohm R.A."/>
            <person name="Pangilinan J."/>
            <person name="Pereira M.F."/>
            <person name="Perotto S."/>
            <person name="Peter M."/>
            <person name="Pfister S."/>
            <person name="Riley R."/>
            <person name="Sitrit Y."/>
            <person name="Stielow J.B."/>
            <person name="Szollosi G."/>
            <person name="Zifcakova L."/>
            <person name="Stursova M."/>
            <person name="Spatafora J.W."/>
            <person name="Tedersoo L."/>
            <person name="Vaario L.M."/>
            <person name="Yamada A."/>
            <person name="Yan M."/>
            <person name="Wang P."/>
            <person name="Xu J."/>
            <person name="Bruns T."/>
            <person name="Baldrian P."/>
            <person name="Vilgalys R."/>
            <person name="Dunand C."/>
            <person name="Henrissat B."/>
            <person name="Grigoriev I.V."/>
            <person name="Hibbett D."/>
            <person name="Nagy L.G."/>
            <person name="Martin F.M."/>
        </authorList>
    </citation>
    <scope>NUCLEOTIDE SEQUENCE</scope>
    <source>
        <strain evidence="1">UP504</strain>
    </source>
</reference>